<comment type="caution">
    <text evidence="2">The sequence shown here is derived from an EMBL/GenBank/DDBJ whole genome shotgun (WGS) entry which is preliminary data.</text>
</comment>
<keyword evidence="3" id="KW-1185">Reference proteome</keyword>
<dbReference type="CDD" id="cd06587">
    <property type="entry name" value="VOC"/>
    <property type="match status" value="1"/>
</dbReference>
<evidence type="ECO:0000313" key="2">
    <source>
        <dbReference type="EMBL" id="PWG03142.1"/>
    </source>
</evidence>
<gene>
    <name evidence="2" type="ORF">DF286_09905</name>
</gene>
<dbReference type="InterPro" id="IPR004360">
    <property type="entry name" value="Glyas_Fos-R_dOase_dom"/>
</dbReference>
<dbReference type="OrthoDB" id="9799428at2"/>
<dbReference type="Proteomes" id="UP000245916">
    <property type="component" value="Unassembled WGS sequence"/>
</dbReference>
<organism evidence="2 3">
    <name type="scientific">Allosphingosinicella humi</name>
    <dbReference type="NCBI Taxonomy" id="2068657"/>
    <lineage>
        <taxon>Bacteria</taxon>
        <taxon>Pseudomonadati</taxon>
        <taxon>Pseudomonadota</taxon>
        <taxon>Alphaproteobacteria</taxon>
        <taxon>Sphingomonadales</taxon>
        <taxon>Sphingomonadaceae</taxon>
        <taxon>Allosphingosinicella</taxon>
    </lineage>
</organism>
<dbReference type="SUPFAM" id="SSF54593">
    <property type="entry name" value="Glyoxalase/Bleomycin resistance protein/Dihydroxybiphenyl dioxygenase"/>
    <property type="match status" value="1"/>
</dbReference>
<dbReference type="Pfam" id="PF00903">
    <property type="entry name" value="Glyoxalase"/>
    <property type="match status" value="1"/>
</dbReference>
<name>A0A2U2J4A2_9SPHN</name>
<feature type="domain" description="VOC" evidence="1">
    <location>
        <begin position="6"/>
        <end position="118"/>
    </location>
</feature>
<evidence type="ECO:0000259" key="1">
    <source>
        <dbReference type="PROSITE" id="PS51819"/>
    </source>
</evidence>
<dbReference type="RefSeq" id="WP_109271280.1">
    <property type="nucleotide sequence ID" value="NZ_QFFF01000001.1"/>
</dbReference>
<dbReference type="Gene3D" id="3.10.180.10">
    <property type="entry name" value="2,3-Dihydroxybiphenyl 1,2-Dioxygenase, domain 1"/>
    <property type="match status" value="1"/>
</dbReference>
<sequence>MAKVTGLGGVFYKVADPAATRRWYEEMLGIGGEWGAMFPWKAGGAEAYSLLSPFKASTDYFEPSEAPFMVNLRVDDLDAFLDELEAKGVEVLGTQVEEYGKFAWILDCDGIKIELWEQVGPAPPA</sequence>
<dbReference type="InterPro" id="IPR029068">
    <property type="entry name" value="Glyas_Bleomycin-R_OHBP_Dase"/>
</dbReference>
<protein>
    <submittedName>
        <fullName evidence="2">Glyoxalase</fullName>
    </submittedName>
</protein>
<accession>A0A2U2J4A2</accession>
<reference evidence="2 3" key="1">
    <citation type="submission" date="2018-05" db="EMBL/GenBank/DDBJ databases">
        <title>Genome of Sphingosinicella humi QZX222.</title>
        <authorList>
            <person name="Qiao Z."/>
            <person name="Wang G."/>
        </authorList>
    </citation>
    <scope>NUCLEOTIDE SEQUENCE [LARGE SCALE GENOMIC DNA]</scope>
    <source>
        <strain evidence="2 3">QZX222</strain>
    </source>
</reference>
<dbReference type="AlphaFoldDB" id="A0A2U2J4A2"/>
<proteinExistence type="predicted"/>
<dbReference type="EMBL" id="QFFF01000001">
    <property type="protein sequence ID" value="PWG03142.1"/>
    <property type="molecule type" value="Genomic_DNA"/>
</dbReference>
<dbReference type="PROSITE" id="PS51819">
    <property type="entry name" value="VOC"/>
    <property type="match status" value="1"/>
</dbReference>
<dbReference type="InterPro" id="IPR037523">
    <property type="entry name" value="VOC_core"/>
</dbReference>
<evidence type="ECO:0000313" key="3">
    <source>
        <dbReference type="Proteomes" id="UP000245916"/>
    </source>
</evidence>